<proteinExistence type="predicted"/>
<accession>A0ACC0VI32</accession>
<dbReference type="Proteomes" id="UP001163321">
    <property type="component" value="Chromosome 9"/>
</dbReference>
<evidence type="ECO:0000313" key="1">
    <source>
        <dbReference type="EMBL" id="KAI9906160.1"/>
    </source>
</evidence>
<protein>
    <submittedName>
        <fullName evidence="1">Uncharacterized protein</fullName>
    </submittedName>
</protein>
<comment type="caution">
    <text evidence="1">The sequence shown here is derived from an EMBL/GenBank/DDBJ whole genome shotgun (WGS) entry which is preliminary data.</text>
</comment>
<gene>
    <name evidence="1" type="ORF">PsorP6_014303</name>
</gene>
<evidence type="ECO:0000313" key="2">
    <source>
        <dbReference type="Proteomes" id="UP001163321"/>
    </source>
</evidence>
<keyword evidence="2" id="KW-1185">Reference proteome</keyword>
<reference evidence="1 2" key="1">
    <citation type="journal article" date="2022" name="bioRxiv">
        <title>The genome of the oomycete Peronosclerospora sorghi, a cosmopolitan pathogen of maize and sorghum, is inflated with dispersed pseudogenes.</title>
        <authorList>
            <person name="Fletcher K."/>
            <person name="Martin F."/>
            <person name="Isakeit T."/>
            <person name="Cavanaugh K."/>
            <person name="Magill C."/>
            <person name="Michelmore R."/>
        </authorList>
    </citation>
    <scope>NUCLEOTIDE SEQUENCE [LARGE SCALE GENOMIC DNA]</scope>
    <source>
        <strain evidence="1">P6</strain>
    </source>
</reference>
<sequence length="482" mass="52382">MDREHTPQKQRQKRKTNLHQALTSSTSHASHETGSHGTKPSFARPVRACRSAPRPRHSTTGASPSPPASILSKAPPSMIPRGAPVGSTGGILYEPDAPPAPPRRVMRLQEREKHVDTYSKRQGTCRTGKIAPPPSTCIKLITSHLHFATDLATHLGPWFDRTHFTVVGVLGFDGVGKSTVLSRLAAAQDDNDTVFATRSVDAIVHDRHETTGIDLALSTRGGAGHPLVLLDSQPMCSSSILASVVMDRTTDASSSRGSATLAPDHHVDATSYQLAVFLVSICHYVVIVHDNLAFQGSIHALLRKLVLRVAQCRVPSVSGTSDPHVARLLYVVNHMAEAELLYRERELWTAHERALETAWPHAFVRVSEQGIQSRASSRHATKLATFVLPPRRPLTSAPKHAPRPGASPTSMDFDDAVADLQRFVWSLPSAASFTSPAAATARARPPHALSLREWLSNASRVFEGVRKASCFTAEYMASRDNH</sequence>
<dbReference type="EMBL" id="CM047588">
    <property type="protein sequence ID" value="KAI9906160.1"/>
    <property type="molecule type" value="Genomic_DNA"/>
</dbReference>
<organism evidence="1 2">
    <name type="scientific">Peronosclerospora sorghi</name>
    <dbReference type="NCBI Taxonomy" id="230839"/>
    <lineage>
        <taxon>Eukaryota</taxon>
        <taxon>Sar</taxon>
        <taxon>Stramenopiles</taxon>
        <taxon>Oomycota</taxon>
        <taxon>Peronosporomycetes</taxon>
        <taxon>Peronosporales</taxon>
        <taxon>Peronosporaceae</taxon>
        <taxon>Peronosclerospora</taxon>
    </lineage>
</organism>
<name>A0ACC0VI32_9STRA</name>